<organism evidence="7 8">
    <name type="scientific">Algoriphagus boritolerans DSM 17298 = JCM 18970</name>
    <dbReference type="NCBI Taxonomy" id="1120964"/>
    <lineage>
        <taxon>Bacteria</taxon>
        <taxon>Pseudomonadati</taxon>
        <taxon>Bacteroidota</taxon>
        <taxon>Cytophagia</taxon>
        <taxon>Cytophagales</taxon>
        <taxon>Cyclobacteriaceae</taxon>
        <taxon>Algoriphagus</taxon>
    </lineage>
</organism>
<evidence type="ECO:0000313" key="7">
    <source>
        <dbReference type="EMBL" id="SEG06507.1"/>
    </source>
</evidence>
<dbReference type="Pfam" id="PF04357">
    <property type="entry name" value="TamB"/>
    <property type="match status" value="1"/>
</dbReference>
<sequence length="1638" mass="181779">MVKKATSYVSNKTNTKVSVDKFFLTFGGNLYLEGLYLEDKAGDTLLYSRKLEVGVAITPWIQSGAIEITKLEWEGLKATISRSELSEEFNFDFLIEAFVSQDGEVTIKDESPVQADTTALSITLSPVSLKDFDLRYRDEALGIDASLRLGALEIAIPLFNLGQSQFRISDFSLHNSQISYIQTKPFEPSEEDSVEGILPFLILDHVLLDEVTASYFNRVDQQRAELKIGNFILQAPKIDLQNQIVELSTISLLDSKILFHDFGVDEEVQELAAESIPFVWPDWNVQVGSISLQNNSVDLKTADLQTQQGYFNPEVLFIENIRFSGEDLFLENNLAGLKVRDAGFVEAGGFELKNLRFDFSLSESSSQLQDLWIETNKSQVKGLAELGFQSIQLLMDNPETADFDISLTETRLDLKDSYFLVPELADDTLLRELATAPIYAQLKANGNLNSLAIDLLDLKWRESVFRGNGQLTHVLDPERLTFDFPQLGLRTDRETLFRFMDESQFANFNLPQEINLSANAAGKLDDVLAKVELDTELGNILLNGSFQNNEILAFDADLGINQLQLGAILGNAGLDTLSFQLSAKGSGTTLNDLSAQLSSSFDRLRINGNDYSGLALEGQLENGVGDVHMWLEDEFLNFDLLTNLSLDTARSIIDLNLDLKGIDLYKLGFAGQTTRAKMLFQAKFEGNPSDFDLTTSLSDAIVLYDQRTYPLGPLDLNARIREDSTSISIKSLLLNGFLRSNTSPDSLITAVTQHFKQHLDELDTMGQSLGGITMEMDLLINQAPILNQVLLLGLDQLDSARIQVDFSQPADKLLARIDFPYVKYGGTEVDSLGIRIDSSNDDLDLAFGFLALNSGPLAMDRTYFTGILQQSRLYFDFNSFSGEEKSVHIATDIGYSGDTLSIHVSPENLLVNSQEWSIPENNLIQIAQKFVDFEEFRFFSDQQELSLRNDLVDITDEHLAIQFDNFRLETFTSLLNPHELIASGFVNGRLVLENPFGAPGILGQLQVDSLNLLQVPLGNLNLEATSETLGDYILAMSLKDGGMNLDLGGDFKAAEAGGIFNVRLDLNQIDMEVLAGLSGGELENASGYISGVIEASGTTQEPNYTGEIKFNEAAFVVSQLNANYLLSEEAILLDNEGVYFRDFTIRDENNNTFEIEGAIITESLINPSFDLKLLAKDFSVVNSTRKDNDLFFGKGIIDADVTVTGDLNLPKVVANLTVKENTELTIIIPESQLDLVERDGVVVFVNRSDPYDILTRATDETTSGFVGYDIRAIIQADPKASFRLVVDERSGDNLLVSGSADLNLEINPNGRITLSGNYEVRDGHYEMSLYNLVSRKFAIGQGSRITWNGDPMDATLAINAIYEIRTASSELMSSQLTSASGESRNQYFQELPFLVYLNVNGELLRPEISFRLDMPEAQRGALGGNVYSRVLQVNEQEDELNKQVFSLLVLNRFFPSTGSDGSGGGTEAIARSSVSQVLSGQLNALSSNLLGKSGFELDFDLDSFTDYQGNSPQERTQLNVSARKQLFNDRLVVQVGSQVDVEGSPQNQQQGNALLGNVSIEYLLTENGRYRLRGFQRNEFESIIDGQLIVTGFGVIFTREFNSFLELWKESEAKKNRLNPIDELEKRGKTKKEENEDL</sequence>
<keyword evidence="4" id="KW-0472">Membrane</keyword>
<accession>A0A1H5X562</accession>
<comment type="subcellular location">
    <subcellularLocation>
        <location evidence="1">Membrane</location>
        <topology evidence="1">Single-pass membrane protein</topology>
    </subcellularLocation>
</comment>
<dbReference type="EMBL" id="FNVR01000012">
    <property type="protein sequence ID" value="SEG06507.1"/>
    <property type="molecule type" value="Genomic_DNA"/>
</dbReference>
<feature type="domain" description="Translocation and assembly module TamB C-terminal" evidence="6">
    <location>
        <begin position="1142"/>
        <end position="1601"/>
    </location>
</feature>
<evidence type="ECO:0000256" key="2">
    <source>
        <dbReference type="ARBA" id="ARBA00022692"/>
    </source>
</evidence>
<proteinExistence type="predicted"/>
<evidence type="ECO:0000259" key="6">
    <source>
        <dbReference type="Pfam" id="PF04357"/>
    </source>
</evidence>
<evidence type="ECO:0000256" key="3">
    <source>
        <dbReference type="ARBA" id="ARBA00022989"/>
    </source>
</evidence>
<dbReference type="STRING" id="1120964.GCA_001313265_01925"/>
<dbReference type="GO" id="GO:0009306">
    <property type="term" value="P:protein secretion"/>
    <property type="evidence" value="ECO:0007669"/>
    <property type="project" value="InterPro"/>
</dbReference>
<dbReference type="GO" id="GO:0005886">
    <property type="term" value="C:plasma membrane"/>
    <property type="evidence" value="ECO:0007669"/>
    <property type="project" value="InterPro"/>
</dbReference>
<protein>
    <recommendedName>
        <fullName evidence="6">Translocation and assembly module TamB C-terminal domain-containing protein</fullName>
    </recommendedName>
</protein>
<keyword evidence="3" id="KW-1133">Transmembrane helix</keyword>
<reference evidence="8" key="1">
    <citation type="submission" date="2016-10" db="EMBL/GenBank/DDBJ databases">
        <authorList>
            <person name="Varghese N."/>
            <person name="Submissions S."/>
        </authorList>
    </citation>
    <scope>NUCLEOTIDE SEQUENCE [LARGE SCALE GENOMIC DNA]</scope>
    <source>
        <strain evidence="8">DSM 17298</strain>
    </source>
</reference>
<feature type="compositionally biased region" description="Basic and acidic residues" evidence="5">
    <location>
        <begin position="1623"/>
        <end position="1638"/>
    </location>
</feature>
<dbReference type="InterPro" id="IPR007452">
    <property type="entry name" value="TamB_C"/>
</dbReference>
<gene>
    <name evidence="7" type="ORF">SAMN03080598_02342</name>
</gene>
<feature type="region of interest" description="Disordered" evidence="5">
    <location>
        <begin position="1619"/>
        <end position="1638"/>
    </location>
</feature>
<evidence type="ECO:0000256" key="5">
    <source>
        <dbReference type="SAM" id="MobiDB-lite"/>
    </source>
</evidence>
<keyword evidence="8" id="KW-1185">Reference proteome</keyword>
<evidence type="ECO:0000313" key="8">
    <source>
        <dbReference type="Proteomes" id="UP000236736"/>
    </source>
</evidence>
<keyword evidence="2" id="KW-0812">Transmembrane</keyword>
<name>A0A1H5X562_9BACT</name>
<evidence type="ECO:0000256" key="1">
    <source>
        <dbReference type="ARBA" id="ARBA00004167"/>
    </source>
</evidence>
<evidence type="ECO:0000256" key="4">
    <source>
        <dbReference type="ARBA" id="ARBA00023136"/>
    </source>
</evidence>
<dbReference type="Proteomes" id="UP000236736">
    <property type="component" value="Unassembled WGS sequence"/>
</dbReference>
<dbReference type="RefSeq" id="WP_235009941.1">
    <property type="nucleotide sequence ID" value="NZ_FNVR01000012.1"/>
</dbReference>